<evidence type="ECO:0000313" key="2">
    <source>
        <dbReference type="EMBL" id="NEK93873.1"/>
    </source>
</evidence>
<gene>
    <name evidence="3" type="ORF">G3R41_06745</name>
    <name evidence="2" type="ORF">GCU67_06745</name>
</gene>
<evidence type="ECO:0000313" key="5">
    <source>
        <dbReference type="Proteomes" id="UP000471152"/>
    </source>
</evidence>
<dbReference type="InterPro" id="IPR017195">
    <property type="entry name" value="ABC_thiamin-permease_prd"/>
</dbReference>
<name>A0A6P0H4A0_9ACTN</name>
<dbReference type="EMBL" id="JAAGWH010000013">
    <property type="protein sequence ID" value="NEK93873.1"/>
    <property type="molecule type" value="Genomic_DNA"/>
</dbReference>
<proteinExistence type="predicted"/>
<keyword evidence="1" id="KW-0472">Membrane</keyword>
<evidence type="ECO:0000313" key="3">
    <source>
        <dbReference type="EMBL" id="NEN50640.1"/>
    </source>
</evidence>
<feature type="transmembrane region" description="Helical" evidence="1">
    <location>
        <begin position="59"/>
        <end position="76"/>
    </location>
</feature>
<organism evidence="3 5">
    <name type="scientific">Modestobacter muralis</name>
    <dbReference type="NCBI Taxonomy" id="1608614"/>
    <lineage>
        <taxon>Bacteria</taxon>
        <taxon>Bacillati</taxon>
        <taxon>Actinomycetota</taxon>
        <taxon>Actinomycetes</taxon>
        <taxon>Geodermatophilales</taxon>
        <taxon>Geodermatophilaceae</taxon>
        <taxon>Modestobacter</taxon>
    </lineage>
</organism>
<feature type="transmembrane region" description="Helical" evidence="1">
    <location>
        <begin position="23"/>
        <end position="47"/>
    </location>
</feature>
<dbReference type="PIRSF" id="PIRSF037394">
    <property type="entry name" value="ABC_thiamine-permease_YkoE_prd"/>
    <property type="match status" value="1"/>
</dbReference>
<dbReference type="Pfam" id="PF09819">
    <property type="entry name" value="ABC_cobalt"/>
    <property type="match status" value="1"/>
</dbReference>
<keyword evidence="1" id="KW-0812">Transmembrane</keyword>
<evidence type="ECO:0000256" key="1">
    <source>
        <dbReference type="SAM" id="Phobius"/>
    </source>
</evidence>
<dbReference type="EMBL" id="JAAGWB010000013">
    <property type="protein sequence ID" value="NEN50640.1"/>
    <property type="molecule type" value="Genomic_DNA"/>
</dbReference>
<reference evidence="3 5" key="2">
    <citation type="submission" date="2020-02" db="EMBL/GenBank/DDBJ databases">
        <title>The WGS of Modestobacter muralis DSM 100205.</title>
        <authorList>
            <person name="Jiang Z."/>
        </authorList>
    </citation>
    <scope>NUCLEOTIDE SEQUENCE [LARGE SCALE GENOMIC DNA]</scope>
    <source>
        <strain evidence="3 5">DSM 100205</strain>
    </source>
</reference>
<keyword evidence="4" id="KW-1185">Reference proteome</keyword>
<feature type="transmembrane region" description="Helical" evidence="1">
    <location>
        <begin position="162"/>
        <end position="182"/>
    </location>
</feature>
<dbReference type="Proteomes" id="UP000471152">
    <property type="component" value="Unassembled WGS sequence"/>
</dbReference>
<dbReference type="Proteomes" id="UP000468828">
    <property type="component" value="Unassembled WGS sequence"/>
</dbReference>
<protein>
    <submittedName>
        <fullName evidence="3">ECF transporter S component</fullName>
    </submittedName>
</protein>
<sequence>MAEKAVRSTDAAPGTPTWRTVDIVVTAVLGVAFGVLFWLWSLLYTAAGPAFAGFPPSQAVMYGVWLVAAVVAPLIVRKPGAAVFAELIGATVEALLGSHFGSTVILYGLLQGLAAELGFAAFRYRRFGWLQALLAAALAGLAAALLDFHFYYPDWTGGWKTVYLALVVTSTVLVAGIGGTALTRALRASGALSSFAADRTRV</sequence>
<comment type="caution">
    <text evidence="3">The sequence shown here is derived from an EMBL/GenBank/DDBJ whole genome shotgun (WGS) entry which is preliminary data.</text>
</comment>
<keyword evidence="1" id="KW-1133">Transmembrane helix</keyword>
<dbReference type="AlphaFoldDB" id="A0A6P0H4A0"/>
<evidence type="ECO:0000313" key="4">
    <source>
        <dbReference type="Proteomes" id="UP000468828"/>
    </source>
</evidence>
<reference evidence="2 4" key="1">
    <citation type="submission" date="2020-01" db="EMBL/GenBank/DDBJ databases">
        <title>the WGS Modestobacter muralis CPCC 204518.</title>
        <authorList>
            <person name="Jiang Z."/>
        </authorList>
    </citation>
    <scope>NUCLEOTIDE SEQUENCE [LARGE SCALE GENOMIC DNA]</scope>
    <source>
        <strain evidence="2 4">DSM 100205</strain>
    </source>
</reference>
<feature type="transmembrane region" description="Helical" evidence="1">
    <location>
        <begin position="127"/>
        <end position="150"/>
    </location>
</feature>
<accession>A0A6P0H4A0</accession>
<dbReference type="RefSeq" id="WP_163610262.1">
    <property type="nucleotide sequence ID" value="NZ_JAAGWB010000013.1"/>
</dbReference>